<keyword evidence="2" id="KW-1185">Reference proteome</keyword>
<evidence type="ECO:0000313" key="2">
    <source>
        <dbReference type="Proteomes" id="UP001500738"/>
    </source>
</evidence>
<sequence>MNLEQEMQQAVSDVGQRHIDALLGAGVPPAALAGLGERQMPFGVAMACHGDDRLWWPDDSGTPHLIIPCYERGEIVDLIAMKPSRPDVWFHRNGLAVLLGADLMDTCVKDFALDLVTTPLDWLAAGGEAVCVLNWAAPYHELSPLRDWPELRVDTVRLSRAVRLYLSRPNPIPKITLNLKETYRDAA</sequence>
<proteinExistence type="predicted"/>
<gene>
    <name evidence="1" type="ORF">GCM10009115_32310</name>
</gene>
<name>A0ABP3XQZ1_9SPHN</name>
<dbReference type="Proteomes" id="UP001500738">
    <property type="component" value="Unassembled WGS sequence"/>
</dbReference>
<comment type="caution">
    <text evidence="1">The sequence shown here is derived from an EMBL/GenBank/DDBJ whole genome shotgun (WGS) entry which is preliminary data.</text>
</comment>
<dbReference type="EMBL" id="BAAAFE010000010">
    <property type="protein sequence ID" value="GAA0866857.1"/>
    <property type="molecule type" value="Genomic_DNA"/>
</dbReference>
<organism evidence="1 2">
    <name type="scientific">Sphingopyxis soli</name>
    <dbReference type="NCBI Taxonomy" id="592051"/>
    <lineage>
        <taxon>Bacteria</taxon>
        <taxon>Pseudomonadati</taxon>
        <taxon>Pseudomonadota</taxon>
        <taxon>Alphaproteobacteria</taxon>
        <taxon>Sphingomonadales</taxon>
        <taxon>Sphingomonadaceae</taxon>
        <taxon>Sphingopyxis</taxon>
    </lineage>
</organism>
<accession>A0ABP3XQZ1</accession>
<reference evidence="2" key="1">
    <citation type="journal article" date="2019" name="Int. J. Syst. Evol. Microbiol.">
        <title>The Global Catalogue of Microorganisms (GCM) 10K type strain sequencing project: providing services to taxonomists for standard genome sequencing and annotation.</title>
        <authorList>
            <consortium name="The Broad Institute Genomics Platform"/>
            <consortium name="The Broad Institute Genome Sequencing Center for Infectious Disease"/>
            <person name="Wu L."/>
            <person name="Ma J."/>
        </authorList>
    </citation>
    <scope>NUCLEOTIDE SEQUENCE [LARGE SCALE GENOMIC DNA]</scope>
    <source>
        <strain evidence="2">JCM 15910</strain>
    </source>
</reference>
<dbReference type="RefSeq" id="WP_215350732.1">
    <property type="nucleotide sequence ID" value="NZ_BAAAFE010000010.1"/>
</dbReference>
<evidence type="ECO:0000313" key="1">
    <source>
        <dbReference type="EMBL" id="GAA0866857.1"/>
    </source>
</evidence>
<protein>
    <submittedName>
        <fullName evidence="1">Uncharacterized protein</fullName>
    </submittedName>
</protein>